<organism evidence="1 2">
    <name type="scientific">Scleropages formosus</name>
    <name type="common">Asian bonytongue</name>
    <name type="synonym">Osteoglossum formosum</name>
    <dbReference type="NCBI Taxonomy" id="113540"/>
    <lineage>
        <taxon>Eukaryota</taxon>
        <taxon>Metazoa</taxon>
        <taxon>Chordata</taxon>
        <taxon>Craniata</taxon>
        <taxon>Vertebrata</taxon>
        <taxon>Euteleostomi</taxon>
        <taxon>Actinopterygii</taxon>
        <taxon>Neopterygii</taxon>
        <taxon>Teleostei</taxon>
        <taxon>Osteoglossocephala</taxon>
        <taxon>Osteoglossomorpha</taxon>
        <taxon>Osteoglossiformes</taxon>
        <taxon>Osteoglossidae</taxon>
        <taxon>Scleropages</taxon>
    </lineage>
</organism>
<evidence type="ECO:0000313" key="1">
    <source>
        <dbReference type="Ensembl" id="ENSSFOP00015074303.1"/>
    </source>
</evidence>
<evidence type="ECO:0000313" key="2">
    <source>
        <dbReference type="Proteomes" id="UP000694397"/>
    </source>
</evidence>
<dbReference type="Proteomes" id="UP000694397">
    <property type="component" value="Chromosome 20"/>
</dbReference>
<accession>A0A8C9WIE4</accession>
<dbReference type="Ensembl" id="ENSSFOT00015046157.1">
    <property type="protein sequence ID" value="ENSSFOP00015074303.1"/>
    <property type="gene ID" value="ENSSFOG00015033045.1"/>
</dbReference>
<protein>
    <submittedName>
        <fullName evidence="1">Uncharacterized protein</fullName>
    </submittedName>
</protein>
<name>A0A8C9WIE4_SCLFO</name>
<sequence>MSLPPCCFQIRHIILFWKEIIGYPCRKTTQSTVLMTLLQQPALTLPHGTGTYPSSALCTLTIHSSVALMKRNDASRIVDLDRAQMWMEFKHDAKYGSDLFAGERGLRGAVSRRRITHPPQWTLVLVLHLQTTCFCRTLIDTPPRINQAQVQAGRDMSRS</sequence>
<dbReference type="AlphaFoldDB" id="A0A8C9WIE4"/>
<proteinExistence type="predicted"/>
<dbReference type="OrthoDB" id="10265994at2759"/>
<reference evidence="1" key="3">
    <citation type="submission" date="2025-09" db="UniProtKB">
        <authorList>
            <consortium name="Ensembl"/>
        </authorList>
    </citation>
    <scope>IDENTIFICATION</scope>
</reference>
<reference evidence="1" key="2">
    <citation type="submission" date="2025-08" db="UniProtKB">
        <authorList>
            <consortium name="Ensembl"/>
        </authorList>
    </citation>
    <scope>IDENTIFICATION</scope>
</reference>
<keyword evidence="2" id="KW-1185">Reference proteome</keyword>
<reference evidence="1 2" key="1">
    <citation type="submission" date="2019-04" db="EMBL/GenBank/DDBJ databases">
        <authorList>
            <consortium name="Wellcome Sanger Institute Data Sharing"/>
        </authorList>
    </citation>
    <scope>NUCLEOTIDE SEQUENCE [LARGE SCALE GENOMIC DNA]</scope>
</reference>